<dbReference type="RefSeq" id="WP_309936828.1">
    <property type="nucleotide sequence ID" value="NZ_AP025305.1"/>
</dbReference>
<gene>
    <name evidence="6" type="ORF">HNQ88_000345</name>
</gene>
<dbReference type="Proteomes" id="UP001185092">
    <property type="component" value="Unassembled WGS sequence"/>
</dbReference>
<protein>
    <recommendedName>
        <fullName evidence="5">Fibronectin type-III domain-containing protein</fullName>
    </recommendedName>
</protein>
<dbReference type="PANTHER" id="PTHR19277">
    <property type="entry name" value="PENTRAXIN"/>
    <property type="match status" value="1"/>
</dbReference>
<dbReference type="PANTHER" id="PTHR19277:SF125">
    <property type="entry name" value="B6"/>
    <property type="match status" value="1"/>
</dbReference>
<dbReference type="InterPro" id="IPR013783">
    <property type="entry name" value="Ig-like_fold"/>
</dbReference>
<dbReference type="InterPro" id="IPR003961">
    <property type="entry name" value="FN3_dom"/>
</dbReference>
<dbReference type="GO" id="GO:0046872">
    <property type="term" value="F:metal ion binding"/>
    <property type="evidence" value="ECO:0007669"/>
    <property type="project" value="UniProtKB-KW"/>
</dbReference>
<keyword evidence="2" id="KW-0479">Metal-binding</keyword>
<feature type="domain" description="Fibronectin type-III" evidence="5">
    <location>
        <begin position="282"/>
        <end position="383"/>
    </location>
</feature>
<dbReference type="InterPro" id="IPR026444">
    <property type="entry name" value="Secre_tail"/>
</dbReference>
<evidence type="ECO:0000256" key="1">
    <source>
        <dbReference type="ARBA" id="ARBA00001913"/>
    </source>
</evidence>
<feature type="domain" description="Fibronectin type-III" evidence="5">
    <location>
        <begin position="384"/>
        <end position="475"/>
    </location>
</feature>
<name>A0AAE4BNZ5_9BACT</name>
<evidence type="ECO:0000256" key="2">
    <source>
        <dbReference type="ARBA" id="ARBA00022723"/>
    </source>
</evidence>
<dbReference type="SUPFAM" id="SSF49899">
    <property type="entry name" value="Concanavalin A-like lectins/glucanases"/>
    <property type="match status" value="3"/>
</dbReference>
<evidence type="ECO:0000256" key="3">
    <source>
        <dbReference type="ARBA" id="ARBA00022837"/>
    </source>
</evidence>
<dbReference type="InterPro" id="IPR013320">
    <property type="entry name" value="ConA-like_dom_sf"/>
</dbReference>
<proteinExistence type="predicted"/>
<dbReference type="EMBL" id="JAVDQD010000001">
    <property type="protein sequence ID" value="MDR6237369.1"/>
    <property type="molecule type" value="Genomic_DNA"/>
</dbReference>
<dbReference type="Gene3D" id="2.60.40.10">
    <property type="entry name" value="Immunoglobulins"/>
    <property type="match status" value="4"/>
</dbReference>
<comment type="caution">
    <text evidence="6">The sequence shown here is derived from an EMBL/GenBank/DDBJ whole genome shotgun (WGS) entry which is preliminary data.</text>
</comment>
<keyword evidence="4" id="KW-1015">Disulfide bond</keyword>
<evidence type="ECO:0000256" key="4">
    <source>
        <dbReference type="ARBA" id="ARBA00023157"/>
    </source>
</evidence>
<dbReference type="InterPro" id="IPR051360">
    <property type="entry name" value="Neuronal_Pentraxin_Related"/>
</dbReference>
<dbReference type="GO" id="GO:0005975">
    <property type="term" value="P:carbohydrate metabolic process"/>
    <property type="evidence" value="ECO:0007669"/>
    <property type="project" value="UniProtKB-ARBA"/>
</dbReference>
<dbReference type="InterPro" id="IPR036116">
    <property type="entry name" value="FN3_sf"/>
</dbReference>
<dbReference type="CDD" id="cd00063">
    <property type="entry name" value="FN3"/>
    <property type="match status" value="1"/>
</dbReference>
<dbReference type="SUPFAM" id="SSF49265">
    <property type="entry name" value="Fibronectin type III"/>
    <property type="match status" value="2"/>
</dbReference>
<comment type="cofactor">
    <cofactor evidence="1">
        <name>Ca(2+)</name>
        <dbReference type="ChEBI" id="CHEBI:29108"/>
    </cofactor>
</comment>
<reference evidence="6" key="1">
    <citation type="submission" date="2023-07" db="EMBL/GenBank/DDBJ databases">
        <title>Genomic Encyclopedia of Type Strains, Phase IV (KMG-IV): sequencing the most valuable type-strain genomes for metagenomic binning, comparative biology and taxonomic classification.</title>
        <authorList>
            <person name="Goeker M."/>
        </authorList>
    </citation>
    <scope>NUCLEOTIDE SEQUENCE</scope>
    <source>
        <strain evidence="6">DSM 26174</strain>
    </source>
</reference>
<organism evidence="6 7">
    <name type="scientific">Aureibacter tunicatorum</name>
    <dbReference type="NCBI Taxonomy" id="866807"/>
    <lineage>
        <taxon>Bacteria</taxon>
        <taxon>Pseudomonadati</taxon>
        <taxon>Bacteroidota</taxon>
        <taxon>Cytophagia</taxon>
        <taxon>Cytophagales</taxon>
        <taxon>Persicobacteraceae</taxon>
        <taxon>Aureibacter</taxon>
    </lineage>
</organism>
<keyword evidence="3" id="KW-0106">Calcium</keyword>
<evidence type="ECO:0000313" key="7">
    <source>
        <dbReference type="Proteomes" id="UP001185092"/>
    </source>
</evidence>
<dbReference type="Pfam" id="PF18962">
    <property type="entry name" value="Por_Secre_tail"/>
    <property type="match status" value="1"/>
</dbReference>
<dbReference type="GO" id="GO:0004553">
    <property type="term" value="F:hydrolase activity, hydrolyzing O-glycosyl compounds"/>
    <property type="evidence" value="ECO:0007669"/>
    <property type="project" value="UniProtKB-ARBA"/>
</dbReference>
<evidence type="ECO:0000259" key="5">
    <source>
        <dbReference type="PROSITE" id="PS50853"/>
    </source>
</evidence>
<dbReference type="NCBIfam" id="TIGR04183">
    <property type="entry name" value="Por_Secre_tail"/>
    <property type="match status" value="1"/>
</dbReference>
<dbReference type="PROSITE" id="PS50853">
    <property type="entry name" value="FN3"/>
    <property type="match status" value="2"/>
</dbReference>
<keyword evidence="7" id="KW-1185">Reference proteome</keyword>
<evidence type="ECO:0000313" key="6">
    <source>
        <dbReference type="EMBL" id="MDR6237369.1"/>
    </source>
</evidence>
<sequence>MEKNYRKRTSFLTRGLASLILVFFFSVSGFSFGSGDWNILNQDSPNAGGEIAFEIERYDGGNRIDHNLYLEYQDPSTFQWIEFVWIEHWKDDGNKYRAYSRNGNSVSFDNYNRDNNGNGSNRYYYVCRWRPDVALANKDIQVRVREENTVKDTRTIKFYAPKVPTDITATYQTECSKIDVEWAEPDNIGDYDVEYYIYRRTKGSSSRSYLGKVTKNSNYTTKDGKRRYKYSNSRTSEVEYEYYVRPKTIGSYTYTIRTGGSKTISNISNYADYENPVTGAIKPKPVKVTGITTEAGCDGNTVKWSYNFGELSKVDHFKIIRYLNNSTSENKTWDVAVNAGNFSFEDTDATPGQLYKYAVVALNDCDQGHSTVNDRQPATRISPIATDLTASLSQTLTALQLSWKKMTHATGYTIERINLSTSVTDIVQIDNGNTTSYIDTDVSVCSQYRYSVKATNSCFESNEATITGVFTANLSSYFTAGDLEGSKGYFGDRIELSWNKNQDYTIDRFVIYRREAIGGSGFTKEETLSADATTWSDRDVQAYKLYEYKIVGESDCASGIIKTNEITTVGFKLQSGIINGRISFKDGSAVQGAEVLVANNDGSQTGKSLEFDGSDDYINIAKTSDFTDEGTVELFFKPKHNGGAKSTRTHLMGWKNYYLYYDEVNKDLYVKFRKSNNAYTTKKLNDADNKVLDDQFNSLVLAYKRENNEHVYSAWLNGVKINSGTVSTHSNMPNANNLSFGGQKSNYVGGSEQTFEGNLDELRFWSKFKSDEEIERDYNRYLSGGEEDLVMYWRMDEGISNNVYDLAHTGTTYHKNEGALLNGPSWSDEVPDKSILAFKGITDQDGNYTVNSIVYNDAGGNFSITPYVPQHEFEPGKQVLFIGEGSSVHNRVDFVDISSYQVTGTVKYKDTDCYVKDAQVNIDGEPVIIKGQPVKTDASGAFSIDVPIGEHIITVEKGKHVFSVGQWPTNGDAFYFDRQITGIEFIDSTTHILSGRIVGGQREGEKEIGFGLSTNNVGVATLKLKSQRGDGCAQYTISSDANTGEYEARILPLKYVVESVVIDNNPSVNFGDQDMLDVSLDIEPTEVEHPEDVEKARPRDPYADPEISEDEIRTYSYHYKRNFIYRSKPSIDVTQADGDPFIGEDKITLYYTDDEGDDASTDLDIDPANNSGEYVFGHPVFETYSDYNAKISIFERYVNNDESAPIAEDRVPVNDGEIWITNDLGKSIDTEYRVVGNAEVIQMAGAEGDTLYTFTAGDPNILADQGTPANSYTSVMGVSVRIGANTYNWIPDHADIFRGIVLGNIRENTTFYTEGPQVVDFILRDPPGSGSSTYLEKGTTITGKIKESLTLGAAYSKNVNTDLVPKIVIDPGPAPGPQTETDIIAENDNEFSFSAGGTGHHEWVETTTTVNRWQTSDGSELVGASSDLFYGKSKNYFYGDAKTLGLVEADLTEQNGGTIPALDPIVTINAKEYRIGLETTSFVRPDSKSTKFIYTQDHIENYLIVDLKRLRNQLFNKYPDVYASEIDASHANYGTNNDDPVWGDLATSEDHTKTDDEDFDGESYVFTYNEDNDYATVDSIRIYNQQIRLWTEALAKNEKEKIESSFNRNVSFSAGQPYSYEYQFNDSHEGGIEDEFEFEEVFKIKTGGEINDAGSTVTLTFKFTQKITVGVSLQYEEATTYGFTLFDDNQGDLFSVDIKDPKSNNGPIFKTIGGQSSCPWEQTTYAKYYQPQNNHILSEGTVRREIPVLTADQYVVENVPENEKAIFTLNLGNATEAGLTEWFGIRLVDDVDGVALKLDGAALSTSQRVFEIQGGQSYPKTLTVEKVADEYEYDDIRVMLFSQCEWDHHTNGGVLVASDTVKLSVRFIPSCPIAEISTLNDLWVFNHDNIEEKQDEMGELQIYQNQRISFGNYGAEFDKIEKISLQYKPKNQSVWYGLKTFYPDLASANDPEGEQLDPELTTYAWNLEDILDGEYDLRTVTFCTSGLNSKSTIITGIVDRKRPHSFGDPQPADGILNIGDEISVSFNETINEGKLTWSNFDMRGILNGGELRHAASILLDGNDDYVEIPEKLNLSSSSFTIEFWTKSGVNPNGTIFSHGNQTHGLSLVFENGQFIVKRDGETISSGIAVTDELWHHWAVTYDEESEILLVYLDGAQYNYQDLTVNHINQPKTYIGKSVANDNFFAGNIHELRIWKSAEARDEIIYRMSKNLSGYEQGLIGYWPMDEAFGTLLEDKARHLHAESHAEWQLHPAGYAAYLDNSAVKIDASRLSIEAEQDFSIEFWFKAEAEGTLFSNGIALGADANNAAWQIKLESNAIVVANAGNRLIEVPGNYINNDWVHLNISVSRLTGINAFINGKLIKSSSERGGEFGGAAVYLGAAVQSISNDGTYQLGDYANVAIDEFRLWEYARRAVQVKRDLNHKMDNETLGLRAYYPFENYQEDAGVNVLRQSFNDESAQEAGLAETIGAVNLDINSAPVKLINPIEKVNFNYVVNNDKILFDMNEAAYRVENATIDVTVTKVEDMQANRMEVAESWSFFVDHNQVKWEMPVLAFDVEKGKAFEHTITVRNSGGTEEYFTIEGAPSWMTLSTTSGVLEAQSEMDIKITVLEGVNAGIYDETLILVTDELTDVLDLDIRVKGQRPDWEVQNDYHDENSMSIIGAIVIDGEYQMDPNDMIAASINGVVKGVAQPEYLEEYDRYVFFMDVYNYHENYGKVHFQIWDDDKGVIHIEVTPTIDFQQNALHGSIDEPVVFEPTESVRISYDMEQGWNWISFNITNSYQDQINTYLHPVSNIAEILKSKTTFDTYYSGYGWYGNITWYDGIQNDQMYMMRMKYDAPFVIQGTPVAYDTPINLTTGWNWIAYLPQENMELNDALARLDAKEGDIIKGKTGFAVYNERLGWQGSLKYMEPGKGYKLKSTQDGVLIYPERGRWSPSAARVAESTEGDFSKFPSNMSVIATLPDAEIEDQAVLRVFVDEELRGICQVSKVNEQSLFFLTIHGNTDGQELKFELENDGEKLDISNELSYVSDNVLGSIETPYELNLRKTIIKGVEDVLGQVTVSPNPFSDVLNIRFERNVSEDVEFTLIDVSAREVAADISQINSTTYKVNTSDLPSGVYFLRIKASGEVHTEKLVKE</sequence>
<dbReference type="Gene3D" id="2.60.120.200">
    <property type="match status" value="3"/>
</dbReference>
<dbReference type="SMART" id="SM00060">
    <property type="entry name" value="FN3"/>
    <property type="match status" value="2"/>
</dbReference>
<dbReference type="Pfam" id="PF13385">
    <property type="entry name" value="Laminin_G_3"/>
    <property type="match status" value="3"/>
</dbReference>
<accession>A0AAE4BNZ5</accession>